<evidence type="ECO:0000313" key="1">
    <source>
        <dbReference type="EMBL" id="QWC09945.1"/>
    </source>
</evidence>
<sequence length="82" mass="9219">MRIRYKPFSPDQLRVLGLPEDPADAKGLAAIPTPELQVLVDRAYEQLDCEYPSPDAAEWYEALAGLLDRRELDETAALRHPA</sequence>
<gene>
    <name evidence="1" type="ORF">KKR91_16050</name>
</gene>
<dbReference type="KEGG" id="ajg:KKR91_16050"/>
<accession>A0A975M4Y3</accession>
<name>A0A975M4Y3_9MICC</name>
<keyword evidence="2" id="KW-1185">Reference proteome</keyword>
<reference evidence="1 2" key="1">
    <citation type="submission" date="2021-05" db="EMBL/GenBank/DDBJ databases">
        <title>Novel species in genus Arthrobacter.</title>
        <authorList>
            <person name="Zhang G."/>
        </authorList>
    </citation>
    <scope>NUCLEOTIDE SEQUENCE [LARGE SCALE GENOMIC DNA]</scope>
    <source>
        <strain evidence="2">zg-ZUI227</strain>
    </source>
</reference>
<dbReference type="RefSeq" id="WP_210227331.1">
    <property type="nucleotide sequence ID" value="NZ_CP076022.1"/>
</dbReference>
<dbReference type="EMBL" id="CP076022">
    <property type="protein sequence ID" value="QWC09945.1"/>
    <property type="molecule type" value="Genomic_DNA"/>
</dbReference>
<protein>
    <submittedName>
        <fullName evidence="1">Uncharacterized protein</fullName>
    </submittedName>
</protein>
<organism evidence="1 2">
    <name type="scientific">Arthrobacter jiangjiafuii</name>
    <dbReference type="NCBI Taxonomy" id="2817475"/>
    <lineage>
        <taxon>Bacteria</taxon>
        <taxon>Bacillati</taxon>
        <taxon>Actinomycetota</taxon>
        <taxon>Actinomycetes</taxon>
        <taxon>Micrococcales</taxon>
        <taxon>Micrococcaceae</taxon>
        <taxon>Arthrobacter</taxon>
    </lineage>
</organism>
<dbReference type="AlphaFoldDB" id="A0A975M4Y3"/>
<dbReference type="Proteomes" id="UP000676885">
    <property type="component" value="Chromosome"/>
</dbReference>
<evidence type="ECO:0000313" key="2">
    <source>
        <dbReference type="Proteomes" id="UP000676885"/>
    </source>
</evidence>
<proteinExistence type="predicted"/>